<feature type="compositionally biased region" description="Gly residues" evidence="2">
    <location>
        <begin position="510"/>
        <end position="529"/>
    </location>
</feature>
<protein>
    <submittedName>
        <fullName evidence="3">Uncharacterized protein</fullName>
    </submittedName>
</protein>
<organism evidence="3 4">
    <name type="scientific">Tetrabaena socialis</name>
    <dbReference type="NCBI Taxonomy" id="47790"/>
    <lineage>
        <taxon>Eukaryota</taxon>
        <taxon>Viridiplantae</taxon>
        <taxon>Chlorophyta</taxon>
        <taxon>core chlorophytes</taxon>
        <taxon>Chlorophyceae</taxon>
        <taxon>CS clade</taxon>
        <taxon>Chlamydomonadales</taxon>
        <taxon>Tetrabaenaceae</taxon>
        <taxon>Tetrabaena</taxon>
    </lineage>
</organism>
<dbReference type="OrthoDB" id="552102at2759"/>
<accession>A0A2J7ZXU1</accession>
<dbReference type="Proteomes" id="UP000236333">
    <property type="component" value="Unassembled WGS sequence"/>
</dbReference>
<gene>
    <name evidence="3" type="ORF">TSOC_008709</name>
</gene>
<feature type="region of interest" description="Disordered" evidence="2">
    <location>
        <begin position="482"/>
        <end position="558"/>
    </location>
</feature>
<feature type="coiled-coil region" evidence="1">
    <location>
        <begin position="12"/>
        <end position="60"/>
    </location>
</feature>
<evidence type="ECO:0000313" key="4">
    <source>
        <dbReference type="Proteomes" id="UP000236333"/>
    </source>
</evidence>
<keyword evidence="4" id="KW-1185">Reference proteome</keyword>
<evidence type="ECO:0000256" key="2">
    <source>
        <dbReference type="SAM" id="MobiDB-lite"/>
    </source>
</evidence>
<comment type="caution">
    <text evidence="3">The sequence shown here is derived from an EMBL/GenBank/DDBJ whole genome shotgun (WGS) entry which is preliminary data.</text>
</comment>
<keyword evidence="1" id="KW-0175">Coiled coil</keyword>
<name>A0A2J7ZXU1_9CHLO</name>
<feature type="compositionally biased region" description="Basic and acidic residues" evidence="2">
    <location>
        <begin position="543"/>
        <end position="558"/>
    </location>
</feature>
<dbReference type="EMBL" id="PGGS01000337">
    <property type="protein sequence ID" value="PNH05075.1"/>
    <property type="molecule type" value="Genomic_DNA"/>
</dbReference>
<reference evidence="3 4" key="1">
    <citation type="journal article" date="2017" name="Mol. Biol. Evol.">
        <title>The 4-celled Tetrabaena socialis nuclear genome reveals the essential components for genetic control of cell number at the origin of multicellularity in the volvocine lineage.</title>
        <authorList>
            <person name="Featherston J."/>
            <person name="Arakaki Y."/>
            <person name="Hanschen E.R."/>
            <person name="Ferris P.J."/>
            <person name="Michod R.E."/>
            <person name="Olson B.J.S.C."/>
            <person name="Nozaki H."/>
            <person name="Durand P.M."/>
        </authorList>
    </citation>
    <scope>NUCLEOTIDE SEQUENCE [LARGE SCALE GENOMIC DNA]</scope>
    <source>
        <strain evidence="3 4">NIES-571</strain>
    </source>
</reference>
<evidence type="ECO:0000256" key="1">
    <source>
        <dbReference type="SAM" id="Coils"/>
    </source>
</evidence>
<proteinExistence type="predicted"/>
<sequence>MEPELLLLKRSFERLDRQYRSADEKLSEFRERLRETRLELAQKDRQLEAAKKLLAAAGQERHEQQIAAEQSRDLSRRLGAKLSLQGPELPELAAKLGRSKRKVVELTAQLHEAQTRLLLSEEAGRQQSAEVLVLKKALGLRSELALPGLAGFDGQAQLLHSLARSQEEGASLAVQLAEGSRHASSLEDQVCVDQRDLAFDCGVPLSLDFQMLGLVWADAAVQVGYLQGEVERAVGGRVAAEEAAGAARRDTGEALGRAAALQLDIDELQAQLRRTSTHLDEVALARRAAEERGDAAAARSRQLAEQLVAEERAGRAQSSLAAARAEVDGYCERSEEAAAQMDSERRLRMQVQSQLENSSQRGAVREEQLAAEAARLRGEGAALALANERLSGEVKQAREALSGAAARQSASERHIEELHAAVTSLTRSKTKLQSTMLEQLSLFKSKLQQVEADNTALRGALLTAASPGSAAAGAGFGGSPSLGARDYQKHHQYRGSPGGGAASSAAGASLGPGGGGSYRGGGSPGGMGYGSPLAAYDGGSALSEERGGRGLRGRYDDE</sequence>
<dbReference type="AlphaFoldDB" id="A0A2J7ZXU1"/>
<evidence type="ECO:0000313" key="3">
    <source>
        <dbReference type="EMBL" id="PNH05075.1"/>
    </source>
</evidence>